<comment type="caution">
    <text evidence="2">The sequence shown here is derived from an EMBL/GenBank/DDBJ whole genome shotgun (WGS) entry which is preliminary data.</text>
</comment>
<dbReference type="GO" id="GO:0005737">
    <property type="term" value="C:cytoplasm"/>
    <property type="evidence" value="ECO:0007669"/>
    <property type="project" value="TreeGrafter"/>
</dbReference>
<dbReference type="PANTHER" id="PTHR42850">
    <property type="entry name" value="METALLOPHOSPHOESTERASE"/>
    <property type="match status" value="1"/>
</dbReference>
<sequence>MKPYVYVISDIHGQADLFDALLTDYDPVEHQLVLIGDLNDRGPDSKACFLKGKELVEQHGAVYLRGNHEEYFLQFLQNPEDWFAGYIRNGGKETIESLLHPGATAEYSPTEMALMIRSRYPELIDFLTKRPLYFEWQHYLFVHAGVDLTMEDWRQTAPKDFLWIREPFHQGKNNTGKTIVFGHTITPMLHGDMQTTDLWQSDGKIGIDGGAIFGGSVHGVIFNEKGIVQDIEYQKRTPAWQPEF</sequence>
<reference evidence="3" key="1">
    <citation type="submission" date="2010-07" db="EMBL/GenBank/DDBJ databases">
        <authorList>
            <person name="Weinstock G."/>
            <person name="Sodergren E."/>
            <person name="Clifton S."/>
            <person name="Fulton L."/>
            <person name="Fulton B."/>
            <person name="Courtney L."/>
            <person name="Fronick C."/>
            <person name="Harrison M."/>
            <person name="Strong C."/>
            <person name="Farmer C."/>
            <person name="Delahaunty K."/>
            <person name="Markovic C."/>
            <person name="Hall O."/>
            <person name="Minx P."/>
            <person name="Tomlinson C."/>
            <person name="Mitreva M."/>
            <person name="Hou S."/>
            <person name="Chen J."/>
            <person name="Wollam A."/>
            <person name="Pepin K.H."/>
            <person name="Johnson M."/>
            <person name="Bhonagiri V."/>
            <person name="Zhang X."/>
            <person name="Suruliraj S."/>
            <person name="Warren W."/>
            <person name="Chinwalla A."/>
            <person name="Mardis E.R."/>
            <person name="Wilson R.K."/>
        </authorList>
    </citation>
    <scope>NUCLEOTIDE SEQUENCE [LARGE SCALE GENOMIC DNA]</scope>
    <source>
        <strain evidence="3">TX4248</strain>
    </source>
</reference>
<dbReference type="RefSeq" id="WP_002360467.1">
    <property type="nucleotide sequence ID" value="NZ_GL454489.1"/>
</dbReference>
<evidence type="ECO:0000259" key="1">
    <source>
        <dbReference type="Pfam" id="PF00149"/>
    </source>
</evidence>
<dbReference type="HOGENOM" id="CLU_023125_4_0_9"/>
<evidence type="ECO:0000313" key="2">
    <source>
        <dbReference type="EMBL" id="EFM81355.1"/>
    </source>
</evidence>
<dbReference type="PANTHER" id="PTHR42850:SF4">
    <property type="entry name" value="ZINC-DEPENDENT ENDOPOLYPHOSPHATASE"/>
    <property type="match status" value="1"/>
</dbReference>
<dbReference type="CDD" id="cd00144">
    <property type="entry name" value="MPP_PPP_family"/>
    <property type="match status" value="1"/>
</dbReference>
<dbReference type="EMBL" id="AEBR01000110">
    <property type="protein sequence ID" value="EFM81355.1"/>
    <property type="molecule type" value="Genomic_DNA"/>
</dbReference>
<evidence type="ECO:0000313" key="3">
    <source>
        <dbReference type="Proteomes" id="UP000004846"/>
    </source>
</evidence>
<protein>
    <submittedName>
        <fullName evidence="2">Ser/Thr phosphatase family protein</fullName>
    </submittedName>
</protein>
<dbReference type="InterPro" id="IPR050126">
    <property type="entry name" value="Ap4A_hydrolase"/>
</dbReference>
<proteinExistence type="predicted"/>
<organism evidence="2 3">
    <name type="scientific">Enterococcus faecalis TX4248</name>
    <dbReference type="NCBI Taxonomy" id="749495"/>
    <lineage>
        <taxon>Bacteria</taxon>
        <taxon>Bacillati</taxon>
        <taxon>Bacillota</taxon>
        <taxon>Bacilli</taxon>
        <taxon>Lactobacillales</taxon>
        <taxon>Enterococcaceae</taxon>
        <taxon>Enterococcus</taxon>
    </lineage>
</organism>
<dbReference type="Proteomes" id="UP000004846">
    <property type="component" value="Unassembled WGS sequence"/>
</dbReference>
<accession>A0A125W1V3</accession>
<name>A0A125W1V3_ENTFL</name>
<dbReference type="AlphaFoldDB" id="A0A125W1V3"/>
<dbReference type="GO" id="GO:0016791">
    <property type="term" value="F:phosphatase activity"/>
    <property type="evidence" value="ECO:0007669"/>
    <property type="project" value="TreeGrafter"/>
</dbReference>
<dbReference type="InterPro" id="IPR004843">
    <property type="entry name" value="Calcineurin-like_PHP"/>
</dbReference>
<dbReference type="Pfam" id="PF00149">
    <property type="entry name" value="Metallophos"/>
    <property type="match status" value="1"/>
</dbReference>
<dbReference type="Gene3D" id="3.60.21.10">
    <property type="match status" value="1"/>
</dbReference>
<dbReference type="InterPro" id="IPR029052">
    <property type="entry name" value="Metallo-depent_PP-like"/>
</dbReference>
<dbReference type="SUPFAM" id="SSF56300">
    <property type="entry name" value="Metallo-dependent phosphatases"/>
    <property type="match status" value="1"/>
</dbReference>
<dbReference type="GO" id="GO:0110154">
    <property type="term" value="P:RNA decapping"/>
    <property type="evidence" value="ECO:0007669"/>
    <property type="project" value="TreeGrafter"/>
</dbReference>
<dbReference type="GO" id="GO:0008803">
    <property type="term" value="F:bis(5'-nucleosyl)-tetraphosphatase (symmetrical) activity"/>
    <property type="evidence" value="ECO:0007669"/>
    <property type="project" value="TreeGrafter"/>
</dbReference>
<feature type="domain" description="Calcineurin-like phosphoesterase" evidence="1">
    <location>
        <begin position="5"/>
        <end position="195"/>
    </location>
</feature>
<gene>
    <name evidence="2" type="ORF">HMPREF9498_03297</name>
</gene>